<feature type="domain" description="PDZ" evidence="1">
    <location>
        <begin position="1"/>
        <end position="80"/>
    </location>
</feature>
<dbReference type="Proteomes" id="UP000005408">
    <property type="component" value="Unassembled WGS sequence"/>
</dbReference>
<name>A0A8W8I994_MAGGI</name>
<dbReference type="SUPFAM" id="SSF50156">
    <property type="entry name" value="PDZ domain-like"/>
    <property type="match status" value="1"/>
</dbReference>
<protein>
    <recommendedName>
        <fullName evidence="1">PDZ domain-containing protein</fullName>
    </recommendedName>
</protein>
<organism evidence="2 3">
    <name type="scientific">Magallana gigas</name>
    <name type="common">Pacific oyster</name>
    <name type="synonym">Crassostrea gigas</name>
    <dbReference type="NCBI Taxonomy" id="29159"/>
    <lineage>
        <taxon>Eukaryota</taxon>
        <taxon>Metazoa</taxon>
        <taxon>Spiralia</taxon>
        <taxon>Lophotrochozoa</taxon>
        <taxon>Mollusca</taxon>
        <taxon>Bivalvia</taxon>
        <taxon>Autobranchia</taxon>
        <taxon>Pteriomorphia</taxon>
        <taxon>Ostreida</taxon>
        <taxon>Ostreoidea</taxon>
        <taxon>Ostreidae</taxon>
        <taxon>Magallana</taxon>
    </lineage>
</organism>
<dbReference type="AlphaFoldDB" id="A0A8W8I994"/>
<dbReference type="InterPro" id="IPR051342">
    <property type="entry name" value="PDZ_scaffold"/>
</dbReference>
<dbReference type="SMART" id="SM00228">
    <property type="entry name" value="PDZ"/>
    <property type="match status" value="1"/>
</dbReference>
<evidence type="ECO:0000259" key="1">
    <source>
        <dbReference type="PROSITE" id="PS50106"/>
    </source>
</evidence>
<keyword evidence="3" id="KW-1185">Reference proteome</keyword>
<reference evidence="2" key="1">
    <citation type="submission" date="2022-08" db="UniProtKB">
        <authorList>
            <consortium name="EnsemblMetazoa"/>
        </authorList>
    </citation>
    <scope>IDENTIFICATION</scope>
    <source>
        <strain evidence="2">05x7-T-G4-1.051#20</strain>
    </source>
</reference>
<sequence length="111" mass="12078">KKSGIGLGISLIRKDCRGMSQIFIQDVYTGSPADKDGRLRKSDQIIEVNGKPLQGLSLLDAYQSFRSLKAGPIVLVIKRGENFLTISVDQDNTFFDSLNRSSTQNASAGTV</sequence>
<dbReference type="Gene3D" id="2.30.42.10">
    <property type="match status" value="1"/>
</dbReference>
<dbReference type="InterPro" id="IPR036034">
    <property type="entry name" value="PDZ_sf"/>
</dbReference>
<evidence type="ECO:0000313" key="3">
    <source>
        <dbReference type="Proteomes" id="UP000005408"/>
    </source>
</evidence>
<accession>A0A8W8I994</accession>
<dbReference type="InterPro" id="IPR001478">
    <property type="entry name" value="PDZ"/>
</dbReference>
<dbReference type="Pfam" id="PF00595">
    <property type="entry name" value="PDZ"/>
    <property type="match status" value="1"/>
</dbReference>
<evidence type="ECO:0000313" key="2">
    <source>
        <dbReference type="EnsemblMetazoa" id="G13051.5:cds"/>
    </source>
</evidence>
<proteinExistence type="predicted"/>
<dbReference type="PROSITE" id="PS50106">
    <property type="entry name" value="PDZ"/>
    <property type="match status" value="1"/>
</dbReference>
<dbReference type="PANTHER" id="PTHR19964:SF92">
    <property type="entry name" value="PATJ HOMOLOG"/>
    <property type="match status" value="1"/>
</dbReference>
<dbReference type="PANTHER" id="PTHR19964">
    <property type="entry name" value="MULTIPLE PDZ DOMAIN PROTEIN"/>
    <property type="match status" value="1"/>
</dbReference>
<dbReference type="EnsemblMetazoa" id="G13051.5">
    <property type="protein sequence ID" value="G13051.5:cds"/>
    <property type="gene ID" value="G13051"/>
</dbReference>